<dbReference type="OrthoDB" id="3237545at2"/>
<keyword evidence="2" id="KW-1185">Reference proteome</keyword>
<accession>A0A2U1ZSS9</accession>
<protein>
    <submittedName>
        <fullName evidence="1">Uridine kinase</fullName>
    </submittedName>
</protein>
<reference evidence="1 2" key="1">
    <citation type="submission" date="2018-03" db="EMBL/GenBank/DDBJ databases">
        <title>Genome assembly of novel Miniimonas species PCH200.</title>
        <authorList>
            <person name="Thakur V."/>
            <person name="Kumar V."/>
            <person name="Singh D."/>
        </authorList>
    </citation>
    <scope>NUCLEOTIDE SEQUENCE [LARGE SCALE GENOMIC DNA]</scope>
    <source>
        <strain evidence="1 2">PCH200</strain>
    </source>
</reference>
<organism evidence="1 2">
    <name type="scientific">Serinibacter arcticus</name>
    <dbReference type="NCBI Taxonomy" id="1655435"/>
    <lineage>
        <taxon>Bacteria</taxon>
        <taxon>Bacillati</taxon>
        <taxon>Actinomycetota</taxon>
        <taxon>Actinomycetes</taxon>
        <taxon>Micrococcales</taxon>
        <taxon>Beutenbergiaceae</taxon>
        <taxon>Serinibacter</taxon>
    </lineage>
</organism>
<keyword evidence="1" id="KW-0808">Transferase</keyword>
<evidence type="ECO:0000313" key="2">
    <source>
        <dbReference type="Proteomes" id="UP000245166"/>
    </source>
</evidence>
<evidence type="ECO:0000313" key="1">
    <source>
        <dbReference type="EMBL" id="PWD49993.1"/>
    </source>
</evidence>
<dbReference type="RefSeq" id="WP_109228377.1">
    <property type="nucleotide sequence ID" value="NZ_PYHR01000002.1"/>
</dbReference>
<dbReference type="EMBL" id="PYHR01000002">
    <property type="protein sequence ID" value="PWD49993.1"/>
    <property type="molecule type" value="Genomic_DNA"/>
</dbReference>
<dbReference type="Gene3D" id="3.40.50.300">
    <property type="entry name" value="P-loop containing nucleotide triphosphate hydrolases"/>
    <property type="match status" value="1"/>
</dbReference>
<dbReference type="GO" id="GO:0016301">
    <property type="term" value="F:kinase activity"/>
    <property type="evidence" value="ECO:0007669"/>
    <property type="project" value="UniProtKB-KW"/>
</dbReference>
<gene>
    <name evidence="1" type="ORF">C8046_04170</name>
</gene>
<proteinExistence type="predicted"/>
<dbReference type="SUPFAM" id="SSF52540">
    <property type="entry name" value="P-loop containing nucleoside triphosphate hydrolases"/>
    <property type="match status" value="1"/>
</dbReference>
<comment type="caution">
    <text evidence="1">The sequence shown here is derived from an EMBL/GenBank/DDBJ whole genome shotgun (WGS) entry which is preliminary data.</text>
</comment>
<keyword evidence="1" id="KW-0418">Kinase</keyword>
<dbReference type="InterPro" id="IPR027417">
    <property type="entry name" value="P-loop_NTPase"/>
</dbReference>
<dbReference type="Proteomes" id="UP000245166">
    <property type="component" value="Unassembled WGS sequence"/>
</dbReference>
<sequence>MSAPGADARDAVVGRLVAAALGVLPGPARRGDGVTDLPHGVTLVCVDGLAGAGKTTLAADLAGALRERGRTVAVVHMDDLYLGWTGLLAAHREVELIAASLERGETVTYRRYDWERDALAETVTVPRADVLLLEGCGSAPPAVDGVARLVVAVTAADDLRLTRGLARDGEAMRPEWLAFMADERALEARDRTTERADVVLDATGGVLRWGAASVASDVAVPESGSR</sequence>
<dbReference type="AlphaFoldDB" id="A0A2U1ZSS9"/>
<name>A0A2U1ZSS9_9MICO</name>